<evidence type="ECO:0000313" key="1">
    <source>
        <dbReference type="EMBL" id="KAE8764389.1"/>
    </source>
</evidence>
<proteinExistence type="predicted"/>
<dbReference type="OrthoDB" id="5068694at2"/>
<reference evidence="1 2" key="1">
    <citation type="submission" date="2019-10" db="EMBL/GenBank/DDBJ databases">
        <title>Georgenia wutianyii sp. nov. and Georgenia yuyongxinii sp. nov. isolated from plateau pika (Ochotona curzoniae) in the Qinghai-Tibet plateau of China.</title>
        <authorList>
            <person name="Tian Z."/>
        </authorList>
    </citation>
    <scope>NUCLEOTIDE SEQUENCE [LARGE SCALE GENOMIC DNA]</scope>
    <source>
        <strain evidence="1 2">DSM 21501</strain>
    </source>
</reference>
<name>A0A7J5UPW8_9MICO</name>
<sequence>MAVSERWKALIGPFYTSVDLEWWLGLSEQRIRRRVRAGELLAVRDRSGEAHFPVWQFHPDGRVIEGLSDVWRALGERSAVEKARWMRRSRPDLGGRCPVEALAHAHPADVRTIVAMAAADEVTWAQ</sequence>
<evidence type="ECO:0000313" key="2">
    <source>
        <dbReference type="Proteomes" id="UP000451860"/>
    </source>
</evidence>
<gene>
    <name evidence="1" type="ORF">GB883_09220</name>
</gene>
<comment type="caution">
    <text evidence="1">The sequence shown here is derived from an EMBL/GenBank/DDBJ whole genome shotgun (WGS) entry which is preliminary data.</text>
</comment>
<dbReference type="RefSeq" id="WP_152202794.1">
    <property type="nucleotide sequence ID" value="NZ_VUKF01000018.1"/>
</dbReference>
<dbReference type="Proteomes" id="UP000451860">
    <property type="component" value="Unassembled WGS sequence"/>
</dbReference>
<evidence type="ECO:0008006" key="3">
    <source>
        <dbReference type="Google" id="ProtNLM"/>
    </source>
</evidence>
<organism evidence="1 2">
    <name type="scientific">Georgenia thermotolerans</name>
    <dbReference type="NCBI Taxonomy" id="527326"/>
    <lineage>
        <taxon>Bacteria</taxon>
        <taxon>Bacillati</taxon>
        <taxon>Actinomycetota</taxon>
        <taxon>Actinomycetes</taxon>
        <taxon>Micrococcales</taxon>
        <taxon>Bogoriellaceae</taxon>
        <taxon>Georgenia</taxon>
    </lineage>
</organism>
<keyword evidence="2" id="KW-1185">Reference proteome</keyword>
<accession>A0A7J5UPW8</accession>
<dbReference type="EMBL" id="WHJE01000034">
    <property type="protein sequence ID" value="KAE8764389.1"/>
    <property type="molecule type" value="Genomic_DNA"/>
</dbReference>
<dbReference type="AlphaFoldDB" id="A0A7J5UPW8"/>
<protein>
    <recommendedName>
        <fullName evidence="3">DUF2384 domain-containing protein</fullName>
    </recommendedName>
</protein>